<protein>
    <submittedName>
        <fullName evidence="6">Transcriptional regulator, TetR family</fullName>
    </submittedName>
</protein>
<keyword evidence="7" id="KW-1185">Reference proteome</keyword>
<evidence type="ECO:0000256" key="1">
    <source>
        <dbReference type="ARBA" id="ARBA00023015"/>
    </source>
</evidence>
<dbReference type="InterPro" id="IPR050109">
    <property type="entry name" value="HTH-type_TetR-like_transc_reg"/>
</dbReference>
<evidence type="ECO:0000313" key="6">
    <source>
        <dbReference type="EMBL" id="SMF53484.1"/>
    </source>
</evidence>
<reference evidence="6 7" key="1">
    <citation type="submission" date="2017-04" db="EMBL/GenBank/DDBJ databases">
        <authorList>
            <person name="Afonso C.L."/>
            <person name="Miller P.J."/>
            <person name="Scott M.A."/>
            <person name="Spackman E."/>
            <person name="Goraichik I."/>
            <person name="Dimitrov K.M."/>
            <person name="Suarez D.L."/>
            <person name="Swayne D.E."/>
        </authorList>
    </citation>
    <scope>NUCLEOTIDE SEQUENCE [LARGE SCALE GENOMIC DNA]</scope>
    <source>
        <strain evidence="6 7">USBA 355</strain>
    </source>
</reference>
<dbReference type="Gene3D" id="1.10.357.10">
    <property type="entry name" value="Tetracycline Repressor, domain 2"/>
    <property type="match status" value="1"/>
</dbReference>
<dbReference type="Pfam" id="PF00440">
    <property type="entry name" value="TetR_N"/>
    <property type="match status" value="1"/>
</dbReference>
<dbReference type="SUPFAM" id="SSF46689">
    <property type="entry name" value="Homeodomain-like"/>
    <property type="match status" value="1"/>
</dbReference>
<keyword evidence="2 4" id="KW-0238">DNA-binding</keyword>
<proteinExistence type="predicted"/>
<dbReference type="GO" id="GO:0003700">
    <property type="term" value="F:DNA-binding transcription factor activity"/>
    <property type="evidence" value="ECO:0007669"/>
    <property type="project" value="TreeGrafter"/>
</dbReference>
<feature type="DNA-binding region" description="H-T-H motif" evidence="4">
    <location>
        <begin position="37"/>
        <end position="56"/>
    </location>
</feature>
<evidence type="ECO:0000256" key="4">
    <source>
        <dbReference type="PROSITE-ProRule" id="PRU00335"/>
    </source>
</evidence>
<evidence type="ECO:0000313" key="7">
    <source>
        <dbReference type="Proteomes" id="UP000192917"/>
    </source>
</evidence>
<feature type="domain" description="HTH tetR-type" evidence="5">
    <location>
        <begin position="14"/>
        <end position="74"/>
    </location>
</feature>
<dbReference type="InterPro" id="IPR009057">
    <property type="entry name" value="Homeodomain-like_sf"/>
</dbReference>
<dbReference type="GO" id="GO:0000976">
    <property type="term" value="F:transcription cis-regulatory region binding"/>
    <property type="evidence" value="ECO:0007669"/>
    <property type="project" value="TreeGrafter"/>
</dbReference>
<dbReference type="InterPro" id="IPR001647">
    <property type="entry name" value="HTH_TetR"/>
</dbReference>
<dbReference type="Proteomes" id="UP000192917">
    <property type="component" value="Unassembled WGS sequence"/>
</dbReference>
<dbReference type="AlphaFoldDB" id="A0A1Y6CAL0"/>
<dbReference type="PRINTS" id="PR00455">
    <property type="entry name" value="HTHTETR"/>
</dbReference>
<dbReference type="STRING" id="560819.SAMN05428998_11932"/>
<dbReference type="PANTHER" id="PTHR30055:SF234">
    <property type="entry name" value="HTH-TYPE TRANSCRIPTIONAL REGULATOR BETI"/>
    <property type="match status" value="1"/>
</dbReference>
<organism evidence="6 7">
    <name type="scientific">Tistlia consotensis USBA 355</name>
    <dbReference type="NCBI Taxonomy" id="560819"/>
    <lineage>
        <taxon>Bacteria</taxon>
        <taxon>Pseudomonadati</taxon>
        <taxon>Pseudomonadota</taxon>
        <taxon>Alphaproteobacteria</taxon>
        <taxon>Rhodospirillales</taxon>
        <taxon>Rhodovibrionaceae</taxon>
        <taxon>Tistlia</taxon>
    </lineage>
</organism>
<dbReference type="EMBL" id="FWZX01000019">
    <property type="protein sequence ID" value="SMF53484.1"/>
    <property type="molecule type" value="Genomic_DNA"/>
</dbReference>
<evidence type="ECO:0000259" key="5">
    <source>
        <dbReference type="PROSITE" id="PS50977"/>
    </source>
</evidence>
<dbReference type="PROSITE" id="PS50977">
    <property type="entry name" value="HTH_TETR_2"/>
    <property type="match status" value="1"/>
</dbReference>
<dbReference type="RefSeq" id="WP_159460274.1">
    <property type="nucleotide sequence ID" value="NZ_FWZX01000019.1"/>
</dbReference>
<dbReference type="PANTHER" id="PTHR30055">
    <property type="entry name" value="HTH-TYPE TRANSCRIPTIONAL REGULATOR RUTR"/>
    <property type="match status" value="1"/>
</dbReference>
<sequence>MRKYESPLRRAQAEETRQRILDAVARLFETTPEQALSFDAIAAEAGVQRRTVFRHFENKEALLKAFWTWTNREVAPRTWPETEADLVGMPPVTFAGFDRREGLIRAALLSRSGREMRLGAAAEREAAFRGSLAEVTGGLDPARARQAIAVIQLLYSASAWLSFKDYWQFSGREAGEASAWAIGVLLDALRRESAGDDRATTPTPASKDDRR</sequence>
<name>A0A1Y6CAL0_9PROT</name>
<accession>A0A1Y6CAL0</accession>
<evidence type="ECO:0000256" key="2">
    <source>
        <dbReference type="ARBA" id="ARBA00023125"/>
    </source>
</evidence>
<gene>
    <name evidence="6" type="ORF">SAMN05428998_11932</name>
</gene>
<evidence type="ECO:0000256" key="3">
    <source>
        <dbReference type="ARBA" id="ARBA00023163"/>
    </source>
</evidence>
<keyword evidence="1" id="KW-0805">Transcription regulation</keyword>
<keyword evidence="3" id="KW-0804">Transcription</keyword>